<evidence type="ECO:0000256" key="1">
    <source>
        <dbReference type="SAM" id="MobiDB-lite"/>
    </source>
</evidence>
<dbReference type="Gene3D" id="3.40.50.1820">
    <property type="entry name" value="alpha/beta hydrolase"/>
    <property type="match status" value="1"/>
</dbReference>
<dbReference type="EMBL" id="CP046172">
    <property type="protein sequence ID" value="QIS10452.1"/>
    <property type="molecule type" value="Genomic_DNA"/>
</dbReference>
<dbReference type="InterPro" id="IPR000383">
    <property type="entry name" value="Xaa-Pro-like_dom"/>
</dbReference>
<gene>
    <name evidence="3" type="ORF">F5544_12815</name>
</gene>
<evidence type="ECO:0000313" key="3">
    <source>
        <dbReference type="EMBL" id="QIS10452.1"/>
    </source>
</evidence>
<dbReference type="InterPro" id="IPR029058">
    <property type="entry name" value="AB_hydrolase_fold"/>
</dbReference>
<name>A0A6G9YB61_9NOCA</name>
<sequence length="108" mass="11583">MASQEPVQRPEPSPGPVGEPRGGLAGSAPLPWPRPPAHPERGRAGCLGNQSNTGVARLRRPGGGACGTGSSTGTWDYFSPREQQDYLEVLAWIREQPWCDGHDVELPE</sequence>
<accession>A0A6G9YB61</accession>
<dbReference type="GO" id="GO:0016787">
    <property type="term" value="F:hydrolase activity"/>
    <property type="evidence" value="ECO:0007669"/>
    <property type="project" value="InterPro"/>
</dbReference>
<evidence type="ECO:0000259" key="2">
    <source>
        <dbReference type="Pfam" id="PF02129"/>
    </source>
</evidence>
<organism evidence="3 4">
    <name type="scientific">Nocardia arthritidis</name>
    <dbReference type="NCBI Taxonomy" id="228602"/>
    <lineage>
        <taxon>Bacteria</taxon>
        <taxon>Bacillati</taxon>
        <taxon>Actinomycetota</taxon>
        <taxon>Actinomycetes</taxon>
        <taxon>Mycobacteriales</taxon>
        <taxon>Nocardiaceae</taxon>
        <taxon>Nocardia</taxon>
    </lineage>
</organism>
<proteinExistence type="predicted"/>
<feature type="region of interest" description="Disordered" evidence="1">
    <location>
        <begin position="1"/>
        <end position="76"/>
    </location>
</feature>
<dbReference type="Proteomes" id="UP000503540">
    <property type="component" value="Chromosome"/>
</dbReference>
<feature type="domain" description="Xaa-Pro dipeptidyl-peptidase-like" evidence="2">
    <location>
        <begin position="66"/>
        <end position="102"/>
    </location>
</feature>
<dbReference type="AlphaFoldDB" id="A0A6G9YB61"/>
<protein>
    <recommendedName>
        <fullName evidence="2">Xaa-Pro dipeptidyl-peptidase-like domain-containing protein</fullName>
    </recommendedName>
</protein>
<evidence type="ECO:0000313" key="4">
    <source>
        <dbReference type="Proteomes" id="UP000503540"/>
    </source>
</evidence>
<dbReference type="KEGG" id="nah:F5544_12815"/>
<dbReference type="Pfam" id="PF02129">
    <property type="entry name" value="Peptidase_S15"/>
    <property type="match status" value="1"/>
</dbReference>
<keyword evidence="4" id="KW-1185">Reference proteome</keyword>
<dbReference type="SUPFAM" id="SSF53474">
    <property type="entry name" value="alpha/beta-Hydrolases"/>
    <property type="match status" value="1"/>
</dbReference>
<reference evidence="3 4" key="1">
    <citation type="journal article" date="2019" name="ACS Chem. Biol.">
        <title>Identification and Mobilization of a Cryptic Antibiotic Biosynthesis Gene Locus from a Human-Pathogenic Nocardia Isolate.</title>
        <authorList>
            <person name="Herisse M."/>
            <person name="Ishida K."/>
            <person name="Porter J.L."/>
            <person name="Howden B."/>
            <person name="Hertweck C."/>
            <person name="Stinear T.P."/>
            <person name="Pidot S.J."/>
        </authorList>
    </citation>
    <scope>NUCLEOTIDE SEQUENCE [LARGE SCALE GENOMIC DNA]</scope>
    <source>
        <strain evidence="3 4">AUSMDU00012717</strain>
    </source>
</reference>